<feature type="region of interest" description="Disordered" evidence="2">
    <location>
        <begin position="1321"/>
        <end position="1356"/>
    </location>
</feature>
<evidence type="ECO:0000313" key="4">
    <source>
        <dbReference type="EMBL" id="GAA1858159.1"/>
    </source>
</evidence>
<feature type="compositionally biased region" description="Acidic residues" evidence="2">
    <location>
        <begin position="1403"/>
        <end position="1413"/>
    </location>
</feature>
<organism evidence="4 5">
    <name type="scientific">Pseudonocardia ailaonensis</name>
    <dbReference type="NCBI Taxonomy" id="367279"/>
    <lineage>
        <taxon>Bacteria</taxon>
        <taxon>Bacillati</taxon>
        <taxon>Actinomycetota</taxon>
        <taxon>Actinomycetes</taxon>
        <taxon>Pseudonocardiales</taxon>
        <taxon>Pseudonocardiaceae</taxon>
        <taxon>Pseudonocardia</taxon>
    </lineage>
</organism>
<evidence type="ECO:0000256" key="1">
    <source>
        <dbReference type="SAM" id="Coils"/>
    </source>
</evidence>
<comment type="caution">
    <text evidence="4">The sequence shown here is derived from an EMBL/GenBank/DDBJ whole genome shotgun (WGS) entry which is preliminary data.</text>
</comment>
<dbReference type="Proteomes" id="UP001500449">
    <property type="component" value="Unassembled WGS sequence"/>
</dbReference>
<protein>
    <recommendedName>
        <fullName evidence="3">TrwC relaxase domain-containing protein</fullName>
    </recommendedName>
</protein>
<dbReference type="NCBIfam" id="NF041492">
    <property type="entry name" value="MobF"/>
    <property type="match status" value="1"/>
</dbReference>
<feature type="compositionally biased region" description="Basic and acidic residues" evidence="2">
    <location>
        <begin position="1336"/>
        <end position="1355"/>
    </location>
</feature>
<keyword evidence="5" id="KW-1185">Reference proteome</keyword>
<accession>A0ABN2NA29</accession>
<feature type="region of interest" description="Disordered" evidence="2">
    <location>
        <begin position="1376"/>
        <end position="1413"/>
    </location>
</feature>
<dbReference type="SUPFAM" id="SSF55464">
    <property type="entry name" value="Origin of replication-binding domain, RBD-like"/>
    <property type="match status" value="1"/>
</dbReference>
<keyword evidence="1" id="KW-0175">Coiled coil</keyword>
<feature type="domain" description="TrwC relaxase" evidence="3">
    <location>
        <begin position="13"/>
        <end position="372"/>
    </location>
</feature>
<feature type="coiled-coil region" evidence="1">
    <location>
        <begin position="1224"/>
        <end position="1251"/>
    </location>
</feature>
<dbReference type="Pfam" id="PF13604">
    <property type="entry name" value="AAA_30"/>
    <property type="match status" value="1"/>
</dbReference>
<dbReference type="CDD" id="cd18809">
    <property type="entry name" value="SF1_C_RecD"/>
    <property type="match status" value="1"/>
</dbReference>
<reference evidence="4 5" key="1">
    <citation type="journal article" date="2019" name="Int. J. Syst. Evol. Microbiol.">
        <title>The Global Catalogue of Microorganisms (GCM) 10K type strain sequencing project: providing services to taxonomists for standard genome sequencing and annotation.</title>
        <authorList>
            <consortium name="The Broad Institute Genomics Platform"/>
            <consortium name="The Broad Institute Genome Sequencing Center for Infectious Disease"/>
            <person name="Wu L."/>
            <person name="Ma J."/>
        </authorList>
    </citation>
    <scope>NUCLEOTIDE SEQUENCE [LARGE SCALE GENOMIC DNA]</scope>
    <source>
        <strain evidence="4 5">JCM 16009</strain>
    </source>
</reference>
<dbReference type="InterPro" id="IPR050534">
    <property type="entry name" value="Coronavir_polyprotein_1ab"/>
</dbReference>
<sequence length="1413" mass="150970">MLVLSLAIGYDTGYLTGAVAGGREGYYTGAVTTGEPAGLWYGAGAERLGLAGEVDADLMEAVYTHLLDPRDQATHSRSTWGEAPLLASRHKAFRSADQVYADLLAAEEGTGPERRAELRLQAERSARQAVSFIDATFSAPKSVTVLGVAFERAANDARAAGDERAAEAWSAHQRAVEDAVLSGARAGLDYLQDAAGYSRAGHHGGGGGRWVDAHEFVVAQFLQHDSRDRDPQLHVHNAILNRVQSVDGAWRALDSRTIHAHRGAAGAIAERVMEAHLARTLGVEVATRPDGRAREVVGVDRELLDLFSSRRHAITARSRELEQAFVARFGREPAPLERTRLAQQATLATRASKSAGGESIAQRLDRWEAESRRAVVGGLSRVADDVVRRAQHVEPGAEWSERDVVERALANVGQRRASWSRQDLMRAVSDELPGRLGLEADQVRPLLERLTDLALRDAVPITPPPVLDDLPDELRRADGQSMFLRPGSDRFSVEGHLVAEGELRRRAVARGASAIDAEEAAAVIARFAESGHELGADQAAAVRGVLTSGARVELLSAAAGTGKTFTMGALAEAWTESGHRVIGLAPSQVAADLLTEEGLTATNIARWLLDASDGMAAGDGDLVVVDEAGMATTPDLAEIARRCDAAGAKLLLVGDSRQLGAVGPGGALADVAARGIVYELGEVRRFSAAWERQASLELREADPAALDQYQRHGRLIDAGTPEQAETAASRAWLADTLGGRESVLIVGSNDAAARASAALRAQLIELGRVEETGVELAQGTVAGVGDLVQARRNGWHLRGFEGNERAPINRTTYTVTALRADGGLTVSPVLGGRPIQLPADYTRSHLSLAYASTVHAAQGRTVDSAHVVVDSGVDASALYVAMTRGRNSNTAWTVTRPTGADAKPGETFDVEPRHARAVLADALRRNEEDRTALAEREQAAIAARSTLTHGGQLVEGIGHVTAGRTAATLDRLTAAGMLTAQARERLAADEAGGSLDRLLRTAELAGHDPRAVLSAAVDGRGLDDARSPAKVLHHRISTTLAGRLTPDITSAVDLVPRDAPDGWTAWLSARAEAIDERRRELGEQMSEAAPAWAVTALGPVPDDVIGRAEWEQRAGWAAAYREMAGHSDETDPLGAAPPAGMAESAAIFRAAHRALDLPDAGAEEAGLSDGLLRMRVRAYERETAWAPRWVGDELDHTHHAAARARADAEVWAARADTHEAPAERDQLRAAAEKARQEADALAARASELGSADDARATWFAHTAQTRDKAERARVELAARGVDMARPVDLVTAEEWLAVHVAAQREEDLHRAIGELDIAESRGELDAHAGPETGVPDLRDRSHAHPTETADQERTRIPTADETAEAVARAQIALAEIRSRSDAEDLHDDSWADVHQDDTREETAEWDDDLVAER</sequence>
<dbReference type="InterPro" id="IPR027417">
    <property type="entry name" value="P-loop_NTPase"/>
</dbReference>
<dbReference type="PANTHER" id="PTHR43788">
    <property type="entry name" value="DNA2/NAM7 HELICASE FAMILY MEMBER"/>
    <property type="match status" value="1"/>
</dbReference>
<dbReference type="Pfam" id="PF08751">
    <property type="entry name" value="TrwC"/>
    <property type="match status" value="1"/>
</dbReference>
<dbReference type="InterPro" id="IPR014862">
    <property type="entry name" value="TrwC"/>
</dbReference>
<proteinExistence type="predicted"/>
<gene>
    <name evidence="4" type="ORF">GCM10009836_42920</name>
</gene>
<name>A0ABN2NA29_9PSEU</name>
<dbReference type="CDD" id="cd17933">
    <property type="entry name" value="DEXSc_RecD-like"/>
    <property type="match status" value="1"/>
</dbReference>
<dbReference type="SUPFAM" id="SSF52540">
    <property type="entry name" value="P-loop containing nucleoside triphosphate hydrolases"/>
    <property type="match status" value="2"/>
</dbReference>
<evidence type="ECO:0000256" key="2">
    <source>
        <dbReference type="SAM" id="MobiDB-lite"/>
    </source>
</evidence>
<evidence type="ECO:0000313" key="5">
    <source>
        <dbReference type="Proteomes" id="UP001500449"/>
    </source>
</evidence>
<evidence type="ECO:0000259" key="3">
    <source>
        <dbReference type="Pfam" id="PF08751"/>
    </source>
</evidence>
<feature type="compositionally biased region" description="Basic and acidic residues" evidence="2">
    <location>
        <begin position="1376"/>
        <end position="1402"/>
    </location>
</feature>
<dbReference type="Gene3D" id="3.40.50.300">
    <property type="entry name" value="P-loop containing nucleotide triphosphate hydrolases"/>
    <property type="match status" value="2"/>
</dbReference>
<dbReference type="EMBL" id="BAAAQK010000016">
    <property type="protein sequence ID" value="GAA1858159.1"/>
    <property type="molecule type" value="Genomic_DNA"/>
</dbReference>